<organism evidence="2 3">
    <name type="scientific">Nocardioides daphniae</name>
    <dbReference type="NCBI Taxonomy" id="402297"/>
    <lineage>
        <taxon>Bacteria</taxon>
        <taxon>Bacillati</taxon>
        <taxon>Actinomycetota</taxon>
        <taxon>Actinomycetes</taxon>
        <taxon>Propionibacteriales</taxon>
        <taxon>Nocardioidaceae</taxon>
        <taxon>Nocardioides</taxon>
    </lineage>
</organism>
<dbReference type="Proteomes" id="UP000630594">
    <property type="component" value="Unassembled WGS sequence"/>
</dbReference>
<sequence>MSAASGRRPATQQVWWRRHGWVIGAAAGVATTVFMVPAVQEVQEEREAREWAQRVEVFEREEQFPPPNDVVRELLAQDGTVVVAERLAPRVSAADEARAERVLATTSVPVRVALLPAGDRDSGYTHSGAVAMWAGAVGEPGHYVAIFDDGTDEVYSIGHEDPFLADVDTKGQPGPALVRLAEAATAWEAEPRTITPVAEQDDWGGVGGGIGFAFLVGCFVVLPLFWVLRIVVGVRKERKGL</sequence>
<gene>
    <name evidence="2" type="ORF">GCM10007231_12790</name>
</gene>
<name>A0ABQ1Q7F7_9ACTN</name>
<feature type="transmembrane region" description="Helical" evidence="1">
    <location>
        <begin position="21"/>
        <end position="39"/>
    </location>
</feature>
<evidence type="ECO:0000313" key="3">
    <source>
        <dbReference type="Proteomes" id="UP000630594"/>
    </source>
</evidence>
<protein>
    <submittedName>
        <fullName evidence="2">Uncharacterized protein</fullName>
    </submittedName>
</protein>
<reference evidence="3" key="1">
    <citation type="journal article" date="2019" name="Int. J. Syst. Evol. Microbiol.">
        <title>The Global Catalogue of Microorganisms (GCM) 10K type strain sequencing project: providing services to taxonomists for standard genome sequencing and annotation.</title>
        <authorList>
            <consortium name="The Broad Institute Genomics Platform"/>
            <consortium name="The Broad Institute Genome Sequencing Center for Infectious Disease"/>
            <person name="Wu L."/>
            <person name="Ma J."/>
        </authorList>
    </citation>
    <scope>NUCLEOTIDE SEQUENCE [LARGE SCALE GENOMIC DNA]</scope>
    <source>
        <strain evidence="3">CCM 7403</strain>
    </source>
</reference>
<keyword evidence="1" id="KW-1133">Transmembrane helix</keyword>
<evidence type="ECO:0000313" key="2">
    <source>
        <dbReference type="EMBL" id="GGD15233.1"/>
    </source>
</evidence>
<comment type="caution">
    <text evidence="2">The sequence shown here is derived from an EMBL/GenBank/DDBJ whole genome shotgun (WGS) entry which is preliminary data.</text>
</comment>
<proteinExistence type="predicted"/>
<keyword evidence="1" id="KW-0472">Membrane</keyword>
<evidence type="ECO:0000256" key="1">
    <source>
        <dbReference type="SAM" id="Phobius"/>
    </source>
</evidence>
<keyword evidence="1" id="KW-0812">Transmembrane</keyword>
<dbReference type="EMBL" id="BMCK01000002">
    <property type="protein sequence ID" value="GGD15233.1"/>
    <property type="molecule type" value="Genomic_DNA"/>
</dbReference>
<dbReference type="RefSeq" id="WP_188421231.1">
    <property type="nucleotide sequence ID" value="NZ_BMCK01000002.1"/>
</dbReference>
<accession>A0ABQ1Q7F7</accession>
<keyword evidence="3" id="KW-1185">Reference proteome</keyword>
<feature type="transmembrane region" description="Helical" evidence="1">
    <location>
        <begin position="210"/>
        <end position="232"/>
    </location>
</feature>